<evidence type="ECO:0000313" key="4">
    <source>
        <dbReference type="Proteomes" id="UP001321763"/>
    </source>
</evidence>
<evidence type="ECO:0000313" key="3">
    <source>
        <dbReference type="Proteomes" id="UP000290921"/>
    </source>
</evidence>
<gene>
    <name evidence="2" type="ORF">DP130_12380</name>
    <name evidence="1" type="ORF">K234311028_03780</name>
</gene>
<dbReference type="EMBL" id="AP026818">
    <property type="protein sequence ID" value="BDR80132.1"/>
    <property type="molecule type" value="Genomic_DNA"/>
</dbReference>
<dbReference type="EMBL" id="QMAP01000014">
    <property type="protein sequence ID" value="RXI45042.1"/>
    <property type="molecule type" value="Genomic_DNA"/>
</dbReference>
<dbReference type="RefSeq" id="WP_115604191.1">
    <property type="nucleotide sequence ID" value="NZ_AP026806.1"/>
</dbReference>
<dbReference type="Proteomes" id="UP000290921">
    <property type="component" value="Unassembled WGS sequence"/>
</dbReference>
<protein>
    <submittedName>
        <fullName evidence="2">Uncharacterized protein</fullName>
    </submittedName>
</protein>
<proteinExistence type="predicted"/>
<dbReference type="AlphaFoldDB" id="A0A4V1LED6"/>
<reference evidence="2 3" key="1">
    <citation type="submission" date="2018-06" db="EMBL/GenBank/DDBJ databases">
        <title>Genome conservation of Clostridium tetani.</title>
        <authorList>
            <person name="Bruggemann H."/>
            <person name="Popoff M.R."/>
        </authorList>
    </citation>
    <scope>NUCLEOTIDE SEQUENCE [LARGE SCALE GENOMIC DNA]</scope>
    <source>
        <strain evidence="2 3">2017.061</strain>
    </source>
</reference>
<sequence>MKKILDFINRFILILSNSLRKLNKFIKIRHQKNVITVNSFIKKHKTIKDTFDPLIKEKSLENAELLSTLNHLQKIDNDLSNELKDFEFKNKYICKKIQILSDLIINK</sequence>
<evidence type="ECO:0000313" key="1">
    <source>
        <dbReference type="EMBL" id="BDR80132.1"/>
    </source>
</evidence>
<evidence type="ECO:0000313" key="2">
    <source>
        <dbReference type="EMBL" id="RXI45042.1"/>
    </source>
</evidence>
<dbReference type="Proteomes" id="UP001321763">
    <property type="component" value="Chromosome"/>
</dbReference>
<reference evidence="1 4" key="2">
    <citation type="submission" date="2022-09" db="EMBL/GenBank/DDBJ databases">
        <title>complete genome sequences of Clostridium tetani str. KHSU-234311-028 isolated from soil.</title>
        <authorList>
            <person name="Sekizuka T."/>
            <person name="Shitada C."/>
            <person name="Takahashi M."/>
            <person name="Kuroda M."/>
        </authorList>
    </citation>
    <scope>NUCLEOTIDE SEQUENCE [LARGE SCALE GENOMIC DNA]</scope>
    <source>
        <strain evidence="1 4">KHSU-234311-028</strain>
    </source>
</reference>
<name>A0A4V1LED6_CLOTA</name>
<organism evidence="2 3">
    <name type="scientific">Clostridium tetani</name>
    <dbReference type="NCBI Taxonomy" id="1513"/>
    <lineage>
        <taxon>Bacteria</taxon>
        <taxon>Bacillati</taxon>
        <taxon>Bacillota</taxon>
        <taxon>Clostridia</taxon>
        <taxon>Eubacteriales</taxon>
        <taxon>Clostridiaceae</taxon>
        <taxon>Clostridium</taxon>
    </lineage>
</organism>
<accession>A0A4V1LED6</accession>